<comment type="caution">
    <text evidence="2">The sequence shown here is derived from an EMBL/GenBank/DDBJ whole genome shotgun (WGS) entry which is preliminary data.</text>
</comment>
<evidence type="ECO:0000313" key="3">
    <source>
        <dbReference type="Proteomes" id="UP000269669"/>
    </source>
</evidence>
<feature type="transmembrane region" description="Helical" evidence="1">
    <location>
        <begin position="53"/>
        <end position="74"/>
    </location>
</feature>
<evidence type="ECO:0000256" key="1">
    <source>
        <dbReference type="SAM" id="Phobius"/>
    </source>
</evidence>
<dbReference type="EMBL" id="RSDW01000001">
    <property type="protein sequence ID" value="RSL18834.1"/>
    <property type="molecule type" value="Genomic_DNA"/>
</dbReference>
<proteinExistence type="predicted"/>
<gene>
    <name evidence="2" type="ORF">EDE15_4437</name>
</gene>
<dbReference type="Proteomes" id="UP000269669">
    <property type="component" value="Unassembled WGS sequence"/>
</dbReference>
<keyword evidence="3" id="KW-1185">Reference proteome</keyword>
<dbReference type="RefSeq" id="WP_125487135.1">
    <property type="nucleotide sequence ID" value="NZ_RSDW01000001.1"/>
</dbReference>
<dbReference type="AlphaFoldDB" id="A0A3R9P1B8"/>
<organism evidence="2 3">
    <name type="scientific">Edaphobacter aggregans</name>
    <dbReference type="NCBI Taxonomy" id="570835"/>
    <lineage>
        <taxon>Bacteria</taxon>
        <taxon>Pseudomonadati</taxon>
        <taxon>Acidobacteriota</taxon>
        <taxon>Terriglobia</taxon>
        <taxon>Terriglobales</taxon>
        <taxon>Acidobacteriaceae</taxon>
        <taxon>Edaphobacter</taxon>
    </lineage>
</organism>
<keyword evidence="1" id="KW-0472">Membrane</keyword>
<keyword evidence="1" id="KW-1133">Transmembrane helix</keyword>
<accession>A0A3R9P1B8</accession>
<evidence type="ECO:0000313" key="2">
    <source>
        <dbReference type="EMBL" id="RSL18834.1"/>
    </source>
</evidence>
<protein>
    <submittedName>
        <fullName evidence="2">Uncharacterized protein</fullName>
    </submittedName>
</protein>
<name>A0A3R9P1B8_9BACT</name>
<reference evidence="2 3" key="1">
    <citation type="submission" date="2018-12" db="EMBL/GenBank/DDBJ databases">
        <title>Sequencing of bacterial isolates from soil warming experiment in Harvard Forest, Massachusetts, USA.</title>
        <authorList>
            <person name="Deangelis K."/>
        </authorList>
    </citation>
    <scope>NUCLEOTIDE SEQUENCE [LARGE SCALE GENOMIC DNA]</scope>
    <source>
        <strain evidence="2 3">EB153</strain>
    </source>
</reference>
<keyword evidence="1" id="KW-0812">Transmembrane</keyword>
<sequence>MAELEYLSLEEAHARLLVAYGRAGDGEFLETLRRPLTNPIAQRDDKGRRKIHPLLIVAGILLALAGAAMTFFSFQS</sequence>